<reference evidence="3 4" key="1">
    <citation type="submission" date="2020-08" db="EMBL/GenBank/DDBJ databases">
        <title>Genomic Encyclopedia of Type Strains, Phase III (KMG-III): the genomes of soil and plant-associated and newly described type strains.</title>
        <authorList>
            <person name="Whitman W."/>
        </authorList>
    </citation>
    <scope>NUCLEOTIDE SEQUENCE [LARGE SCALE GENOMIC DNA]</scope>
    <source>
        <strain evidence="3 4">CECT 8897</strain>
    </source>
</reference>
<dbReference type="PIRSF" id="PIRSF018266">
    <property type="entry name" value="FecR"/>
    <property type="match status" value="1"/>
</dbReference>
<dbReference type="Pfam" id="PF16220">
    <property type="entry name" value="DUF4880"/>
    <property type="match status" value="1"/>
</dbReference>
<comment type="caution">
    <text evidence="3">The sequence shown here is derived from an EMBL/GenBank/DDBJ whole genome shotgun (WGS) entry which is preliminary data.</text>
</comment>
<accession>A0A7W5B649</accession>
<dbReference type="AlphaFoldDB" id="A0A7W5B649"/>
<gene>
    <name evidence="3" type="ORF">FHS03_000302</name>
</gene>
<dbReference type="InterPro" id="IPR006860">
    <property type="entry name" value="FecR"/>
</dbReference>
<keyword evidence="4" id="KW-1185">Reference proteome</keyword>
<evidence type="ECO:0000313" key="3">
    <source>
        <dbReference type="EMBL" id="MBB3117283.1"/>
    </source>
</evidence>
<dbReference type="PANTHER" id="PTHR30273:SF2">
    <property type="entry name" value="PROTEIN FECR"/>
    <property type="match status" value="1"/>
</dbReference>
<evidence type="ECO:0000259" key="1">
    <source>
        <dbReference type="Pfam" id="PF04773"/>
    </source>
</evidence>
<dbReference type="PANTHER" id="PTHR30273">
    <property type="entry name" value="PERIPLASMIC SIGNAL SENSOR AND SIGMA FACTOR ACTIVATOR FECR-RELATED"/>
    <property type="match status" value="1"/>
</dbReference>
<keyword evidence="3" id="KW-0472">Membrane</keyword>
<feature type="domain" description="FecR N-terminal" evidence="2">
    <location>
        <begin position="15"/>
        <end position="57"/>
    </location>
</feature>
<feature type="domain" description="FecR protein" evidence="1">
    <location>
        <begin position="116"/>
        <end position="207"/>
    </location>
</feature>
<protein>
    <submittedName>
        <fullName evidence="3">Transmembrane sensor</fullName>
    </submittedName>
</protein>
<dbReference type="EMBL" id="JACHXD010000001">
    <property type="protein sequence ID" value="MBB3117283.1"/>
    <property type="molecule type" value="Genomic_DNA"/>
</dbReference>
<dbReference type="InterPro" id="IPR012373">
    <property type="entry name" value="Ferrdict_sens_TM"/>
</dbReference>
<sequence length="320" mass="34940">MSSQNAPAVDPRAAREAARWMMRMHSGEMSAADQRRCAQWRASDPENEKAWQRAERVAHKLGMVPPALGAPALRNAAGDSQRRTALKTLALALGAVPLGWAVWRATPWNEWNADQQTAAGERREIKLPDGGSVVLNTATALDVQYDSATRRLRLYKGEILVQTAADALGRHFIVESPQGAMRAIGTRFVVRLDGEHTRLGVLEGAVEVRPAGHPDAPYVVRAGRQSRFNAAGGATEVLDPNAEAWNGGVLYAEKMPLADFVAELARYRPGLLRCDPSAARLRVSGAFQLRDTDSILQALAASLPVRVQTRTRYWVTLTHA</sequence>
<dbReference type="GO" id="GO:0016989">
    <property type="term" value="F:sigma factor antagonist activity"/>
    <property type="evidence" value="ECO:0007669"/>
    <property type="project" value="TreeGrafter"/>
</dbReference>
<dbReference type="RefSeq" id="WP_183439252.1">
    <property type="nucleotide sequence ID" value="NZ_JACHXD010000001.1"/>
</dbReference>
<dbReference type="InterPro" id="IPR032623">
    <property type="entry name" value="FecR_N"/>
</dbReference>
<organism evidence="3 4">
    <name type="scientific">Pseudoduganella violacea</name>
    <dbReference type="NCBI Taxonomy" id="1715466"/>
    <lineage>
        <taxon>Bacteria</taxon>
        <taxon>Pseudomonadati</taxon>
        <taxon>Pseudomonadota</taxon>
        <taxon>Betaproteobacteria</taxon>
        <taxon>Burkholderiales</taxon>
        <taxon>Oxalobacteraceae</taxon>
        <taxon>Telluria group</taxon>
        <taxon>Pseudoduganella</taxon>
    </lineage>
</organism>
<evidence type="ECO:0000313" key="4">
    <source>
        <dbReference type="Proteomes" id="UP000541535"/>
    </source>
</evidence>
<keyword evidence="3" id="KW-0812">Transmembrane</keyword>
<dbReference type="Proteomes" id="UP000541535">
    <property type="component" value="Unassembled WGS sequence"/>
</dbReference>
<dbReference type="Pfam" id="PF04773">
    <property type="entry name" value="FecR"/>
    <property type="match status" value="1"/>
</dbReference>
<proteinExistence type="predicted"/>
<name>A0A7W5B649_9BURK</name>
<evidence type="ECO:0000259" key="2">
    <source>
        <dbReference type="Pfam" id="PF16220"/>
    </source>
</evidence>
<dbReference type="Gene3D" id="2.60.120.1440">
    <property type="match status" value="1"/>
</dbReference>